<name>A0A7D8YZH0_9HELO</name>
<accession>A0A7D8YZH0</accession>
<sequence length="402" mass="45888">MAIPEMSDALKALRISDPEPESLMFCPTGERAWLRESGIPRYLFRVFTPTSRGTTDQSWTRSMDATDGIRKVDIFARGNNEQVASMLNRHLRWQEGDEDNLVSWTSSLLFALVYVFHLHANYRDQSAFDAISLCIIDTQKFPKAVFLRDVDLIQVYSPFDEALQNIKVLRSRGDWYFGEYLSQGALKIENKCRIVSAQAMIDMGLYDLQHEFETFSRWKKGRSPPWARQVVNLREVVYQIEGSGESDDRICIAIRISQLFGPCWALPMAANLVALLPPSEDEIAIIRAFRVIFFTDDDRDNCSPLKTKVLAYGLPEVEQFSKIMRIVYKDFCVKKLSSFVGEAKIHLRNAVVFAIRLEDQDQALLDSINEALKGRLHMEAGVNQQLRDMLAATSGFHDPTPN</sequence>
<organism evidence="2 3">
    <name type="scientific">Lachnellula cervina</name>
    <dbReference type="NCBI Taxonomy" id="1316786"/>
    <lineage>
        <taxon>Eukaryota</taxon>
        <taxon>Fungi</taxon>
        <taxon>Dikarya</taxon>
        <taxon>Ascomycota</taxon>
        <taxon>Pezizomycotina</taxon>
        <taxon>Leotiomycetes</taxon>
        <taxon>Helotiales</taxon>
        <taxon>Lachnaceae</taxon>
        <taxon>Lachnellula</taxon>
    </lineage>
</organism>
<feature type="domain" description="DUF7587" evidence="1">
    <location>
        <begin position="39"/>
        <end position="157"/>
    </location>
</feature>
<dbReference type="AlphaFoldDB" id="A0A7D8YZH0"/>
<evidence type="ECO:0000259" key="1">
    <source>
        <dbReference type="Pfam" id="PF24494"/>
    </source>
</evidence>
<dbReference type="EMBL" id="QGMG01000794">
    <property type="protein sequence ID" value="TVY51517.1"/>
    <property type="molecule type" value="Genomic_DNA"/>
</dbReference>
<dbReference type="OrthoDB" id="4152607at2759"/>
<dbReference type="InterPro" id="IPR056009">
    <property type="entry name" value="DUF7587"/>
</dbReference>
<dbReference type="Proteomes" id="UP000481288">
    <property type="component" value="Unassembled WGS sequence"/>
</dbReference>
<evidence type="ECO:0000313" key="2">
    <source>
        <dbReference type="EMBL" id="TVY51517.1"/>
    </source>
</evidence>
<comment type="caution">
    <text evidence="2">The sequence shown here is derived from an EMBL/GenBank/DDBJ whole genome shotgun (WGS) entry which is preliminary data.</text>
</comment>
<dbReference type="Pfam" id="PF24494">
    <property type="entry name" value="DUF7587"/>
    <property type="match status" value="1"/>
</dbReference>
<keyword evidence="3" id="KW-1185">Reference proteome</keyword>
<reference evidence="2 3" key="1">
    <citation type="submission" date="2018-05" db="EMBL/GenBank/DDBJ databases">
        <title>Whole genome sequencing for identification of molecular markers to develop diagnostic detection tools for the regulated plant pathogen Lachnellula willkommii.</title>
        <authorList>
            <person name="Giroux E."/>
            <person name="Bilodeau G."/>
        </authorList>
    </citation>
    <scope>NUCLEOTIDE SEQUENCE [LARGE SCALE GENOMIC DNA]</scope>
    <source>
        <strain evidence="2 3">CBS 625.97</strain>
    </source>
</reference>
<protein>
    <recommendedName>
        <fullName evidence="1">DUF7587 domain-containing protein</fullName>
    </recommendedName>
</protein>
<evidence type="ECO:0000313" key="3">
    <source>
        <dbReference type="Proteomes" id="UP000481288"/>
    </source>
</evidence>
<gene>
    <name evidence="2" type="ORF">LCER1_G005580</name>
</gene>
<proteinExistence type="predicted"/>